<sequence>MTQQTISRELVFTHTLGDAEQQILTADAVNFLTALVSRFTSQRNHLLAERQEVQGRIDSGELPSFISEMDSIKNSDWKIRGIPSDLLDRRVEITGPVERKMVINALNANVKVFMADFEDSLAPSWSKVIEGQINLRDAVRGTITYTREAGKIYQLKPNPAVLICRVRGLHLPEKHVLWNDEPIPGSLFDFALYFFHNYRLLLAKGSGPYFYLPKTQSWQEAAWWSDVFSYTEDHFGLTRGTIKATVLIETLPAVFQMDEILYHLRDHIVGLNCGRWDYIFSYIKTLKNHPDRVLPDRQSVTMDKPFLSAYSRLLIKTCHRRGALAMGGMAAFIPSKEVERNAWVQEKVRQDKELEARNGHDGTWIAHPGLADTVMPVFDRLLGERSNQLDVLREDDAPVTAEQLLAPCPGERTEAGMRANIRVAVQYIEAWISGNGCVPIYGLMEDAATAEISRTSIWQWIHHGKTLSDGRVVTKALFRQMLAEEMQVIRGELGDTRFDGGRFEKAARLMERITTQDALIDFLTLPGYDLLD</sequence>
<dbReference type="InterPro" id="IPR048355">
    <property type="entry name" value="MS_C"/>
</dbReference>
<dbReference type="EC" id="2.3.3.9" evidence="2 7"/>
<dbReference type="Pfam" id="PF20656">
    <property type="entry name" value="MS_N"/>
    <property type="match status" value="1"/>
</dbReference>
<evidence type="ECO:0000256" key="4">
    <source>
        <dbReference type="ARBA" id="ARBA00022532"/>
    </source>
</evidence>
<dbReference type="InterPro" id="IPR006252">
    <property type="entry name" value="Malate_synthA"/>
</dbReference>
<keyword evidence="5 7" id="KW-0808">Transferase</keyword>
<dbReference type="Pfam" id="PF20659">
    <property type="entry name" value="MS_C"/>
    <property type="match status" value="1"/>
</dbReference>
<dbReference type="InterPro" id="IPR048356">
    <property type="entry name" value="MS_N"/>
</dbReference>
<feature type="domain" description="Malate synthase C-terminal" evidence="10">
    <location>
        <begin position="411"/>
        <end position="530"/>
    </location>
</feature>
<evidence type="ECO:0000256" key="7">
    <source>
        <dbReference type="RuleBase" id="RU000555"/>
    </source>
</evidence>
<dbReference type="PANTHER" id="PTHR42902">
    <property type="entry name" value="MALATE SYNTHASE"/>
    <property type="match status" value="1"/>
</dbReference>
<dbReference type="SUPFAM" id="SSF51645">
    <property type="entry name" value="Malate synthase G"/>
    <property type="match status" value="1"/>
</dbReference>
<dbReference type="PIRSF" id="PIRSF001363">
    <property type="entry name" value="Malate_synth"/>
    <property type="match status" value="1"/>
</dbReference>
<dbReference type="GO" id="GO:0004474">
    <property type="term" value="F:malate synthase activity"/>
    <property type="evidence" value="ECO:0007669"/>
    <property type="project" value="UniProtKB-EC"/>
</dbReference>
<evidence type="ECO:0000256" key="3">
    <source>
        <dbReference type="ARBA" id="ARBA00022435"/>
    </source>
</evidence>
<comment type="catalytic activity">
    <reaction evidence="6 7">
        <text>glyoxylate + acetyl-CoA + H2O = (S)-malate + CoA + H(+)</text>
        <dbReference type="Rhea" id="RHEA:18181"/>
        <dbReference type="ChEBI" id="CHEBI:15377"/>
        <dbReference type="ChEBI" id="CHEBI:15378"/>
        <dbReference type="ChEBI" id="CHEBI:15589"/>
        <dbReference type="ChEBI" id="CHEBI:36655"/>
        <dbReference type="ChEBI" id="CHEBI:57287"/>
        <dbReference type="ChEBI" id="CHEBI:57288"/>
        <dbReference type="EC" id="2.3.3.9"/>
    </reaction>
</comment>
<evidence type="ECO:0000256" key="2">
    <source>
        <dbReference type="ARBA" id="ARBA00012636"/>
    </source>
</evidence>
<evidence type="ECO:0000259" key="10">
    <source>
        <dbReference type="Pfam" id="PF20659"/>
    </source>
</evidence>
<dbReference type="PANTHER" id="PTHR42902:SF1">
    <property type="entry name" value="MALATE SYNTHASE 1-RELATED"/>
    <property type="match status" value="1"/>
</dbReference>
<dbReference type="InterPro" id="IPR011076">
    <property type="entry name" value="Malate_synth_sf"/>
</dbReference>
<keyword evidence="12" id="KW-1185">Reference proteome</keyword>
<organism evidence="11 12">
    <name type="scientific">Dickeya chrysanthemi</name>
    <name type="common">Pectobacterium chrysanthemi</name>
    <name type="synonym">Erwinia chrysanthemi</name>
    <dbReference type="NCBI Taxonomy" id="556"/>
    <lineage>
        <taxon>Bacteria</taxon>
        <taxon>Pseudomonadati</taxon>
        <taxon>Pseudomonadota</taxon>
        <taxon>Gammaproteobacteria</taxon>
        <taxon>Enterobacterales</taxon>
        <taxon>Pectobacteriaceae</taxon>
        <taxon>Dickeya</taxon>
    </lineage>
</organism>
<protein>
    <recommendedName>
        <fullName evidence="2 7">Malate synthase</fullName>
        <ecNumber evidence="2 7">2.3.3.9</ecNumber>
    </recommendedName>
</protein>
<comment type="caution">
    <text evidence="11">The sequence shown here is derived from an EMBL/GenBank/DDBJ whole genome shotgun (WGS) entry which is preliminary data.</text>
</comment>
<comment type="pathway">
    <text evidence="7">Carbohydrate metabolism; glyoxylate cycle; (S)-malate from isocitrate: step 2/2.</text>
</comment>
<dbReference type="Gene3D" id="3.20.20.360">
    <property type="entry name" value="Malate synthase, domain 3"/>
    <property type="match status" value="1"/>
</dbReference>
<feature type="domain" description="Malate synthase N-terminal" evidence="9">
    <location>
        <begin position="11"/>
        <end position="70"/>
    </location>
</feature>
<evidence type="ECO:0000313" key="11">
    <source>
        <dbReference type="EMBL" id="MEI7062487.1"/>
    </source>
</evidence>
<name>A0ABU8JGF9_DICCH</name>
<dbReference type="Proteomes" id="UP001359469">
    <property type="component" value="Unassembled WGS sequence"/>
</dbReference>
<dbReference type="Pfam" id="PF01274">
    <property type="entry name" value="MS_TIM-barrel"/>
    <property type="match status" value="1"/>
</dbReference>
<keyword evidence="4 7" id="KW-0816">Tricarboxylic acid cycle</keyword>
<comment type="similarity">
    <text evidence="1 7">Belongs to the malate synthase family.</text>
</comment>
<dbReference type="InterPro" id="IPR046363">
    <property type="entry name" value="MS_N_TIM-barrel_dom"/>
</dbReference>
<dbReference type="EMBL" id="JBBBOO010000001">
    <property type="protein sequence ID" value="MEI7062487.1"/>
    <property type="molecule type" value="Genomic_DNA"/>
</dbReference>
<accession>A0ABU8JGF9</accession>
<dbReference type="InterPro" id="IPR044856">
    <property type="entry name" value="Malate_synth_C_sf"/>
</dbReference>
<dbReference type="InterPro" id="IPR001465">
    <property type="entry name" value="Malate_synthase_TIM"/>
</dbReference>
<proteinExistence type="inferred from homology"/>
<evidence type="ECO:0000259" key="9">
    <source>
        <dbReference type="Pfam" id="PF20656"/>
    </source>
</evidence>
<dbReference type="InterPro" id="IPR019830">
    <property type="entry name" value="Malate_synthase_CS"/>
</dbReference>
<dbReference type="PROSITE" id="PS00510">
    <property type="entry name" value="MALATE_SYNTHASE"/>
    <property type="match status" value="1"/>
</dbReference>
<dbReference type="RefSeq" id="WP_336681983.1">
    <property type="nucleotide sequence ID" value="NZ_JBBBOO010000001.1"/>
</dbReference>
<dbReference type="CDD" id="cd00727">
    <property type="entry name" value="malate_synt_A"/>
    <property type="match status" value="1"/>
</dbReference>
<gene>
    <name evidence="11" type="primary">aceB</name>
    <name evidence="11" type="ORF">WCU84_02150</name>
</gene>
<evidence type="ECO:0000259" key="8">
    <source>
        <dbReference type="Pfam" id="PF01274"/>
    </source>
</evidence>
<evidence type="ECO:0000256" key="1">
    <source>
        <dbReference type="ARBA" id="ARBA00006394"/>
    </source>
</evidence>
<reference evidence="11 12" key="1">
    <citation type="submission" date="2024-03" db="EMBL/GenBank/DDBJ databases">
        <title>Analysis of soft rot Pectobacteriaceae population diversity in US potato growing regions between 2016 and 2022.</title>
        <authorList>
            <person name="Ma X."/>
            <person name="Zhang X."/>
            <person name="Stodghill P."/>
            <person name="Rioux R."/>
            <person name="Babler B."/>
            <person name="Shrestha S."/>
            <person name="Babler B."/>
            <person name="Rivedal H."/>
            <person name="Frost K."/>
            <person name="Hao J."/>
            <person name="Secor G."/>
            <person name="Swingle B."/>
        </authorList>
    </citation>
    <scope>NUCLEOTIDE SEQUENCE [LARGE SCALE GENOMIC DNA]</scope>
    <source>
        <strain evidence="11 12">SR64</strain>
    </source>
</reference>
<evidence type="ECO:0000256" key="5">
    <source>
        <dbReference type="ARBA" id="ARBA00022679"/>
    </source>
</evidence>
<keyword evidence="3 7" id="KW-0329">Glyoxylate bypass</keyword>
<evidence type="ECO:0000313" key="12">
    <source>
        <dbReference type="Proteomes" id="UP001359469"/>
    </source>
</evidence>
<keyword evidence="11" id="KW-0012">Acyltransferase</keyword>
<evidence type="ECO:0000256" key="6">
    <source>
        <dbReference type="ARBA" id="ARBA00047918"/>
    </source>
</evidence>
<dbReference type="Gene3D" id="1.20.1220.12">
    <property type="entry name" value="Malate synthase, domain III"/>
    <property type="match status" value="1"/>
</dbReference>
<feature type="domain" description="Malate synthase TIM barrel" evidence="8">
    <location>
        <begin position="161"/>
        <end position="406"/>
    </location>
</feature>
<dbReference type="NCBIfam" id="TIGR01344">
    <property type="entry name" value="malate_syn_A"/>
    <property type="match status" value="1"/>
</dbReference>